<dbReference type="PANTHER" id="PTHR33678:SF1">
    <property type="entry name" value="BLL1576 PROTEIN"/>
    <property type="match status" value="1"/>
</dbReference>
<dbReference type="Pfam" id="PF13551">
    <property type="entry name" value="HTH_29"/>
    <property type="match status" value="1"/>
</dbReference>
<evidence type="ECO:0000313" key="3">
    <source>
        <dbReference type="EMBL" id="RAI42249.1"/>
    </source>
</evidence>
<feature type="domain" description="Transposase IS66 C-terminal" evidence="2">
    <location>
        <begin position="234"/>
        <end position="271"/>
    </location>
</feature>
<dbReference type="AlphaFoldDB" id="A0A327KTU4"/>
<dbReference type="InterPro" id="IPR009057">
    <property type="entry name" value="Homeodomain-like_sf"/>
</dbReference>
<evidence type="ECO:0000259" key="2">
    <source>
        <dbReference type="Pfam" id="PF13817"/>
    </source>
</evidence>
<protein>
    <submittedName>
        <fullName evidence="3">Uncharacterized protein</fullName>
    </submittedName>
</protein>
<accession>A0A327KTU4</accession>
<dbReference type="Proteomes" id="UP000248863">
    <property type="component" value="Unassembled WGS sequence"/>
</dbReference>
<dbReference type="PANTHER" id="PTHR33678">
    <property type="entry name" value="BLL1576 PROTEIN"/>
    <property type="match status" value="1"/>
</dbReference>
<dbReference type="OrthoDB" id="2375382at2"/>
<evidence type="ECO:0000313" key="4">
    <source>
        <dbReference type="Proteomes" id="UP000248863"/>
    </source>
</evidence>
<dbReference type="EMBL" id="NPEU01000002">
    <property type="protein sequence ID" value="RAI42249.1"/>
    <property type="molecule type" value="Genomic_DNA"/>
</dbReference>
<name>A0A327KTU4_9BRAD</name>
<reference evidence="3 4" key="1">
    <citation type="submission" date="2017-07" db="EMBL/GenBank/DDBJ databases">
        <title>Draft Genome Sequences of Select Purple Nonsulfur Bacteria.</title>
        <authorList>
            <person name="Lasarre B."/>
            <person name="Mckinlay J.B."/>
        </authorList>
    </citation>
    <scope>NUCLEOTIDE SEQUENCE [LARGE SCALE GENOMIC DNA]</scope>
    <source>
        <strain evidence="3 4">DSM 11907</strain>
    </source>
</reference>
<dbReference type="SUPFAM" id="SSF46689">
    <property type="entry name" value="Homeodomain-like"/>
    <property type="match status" value="1"/>
</dbReference>
<sequence length="282" mass="31088">MATAVALRTDFSVADLRRLAAASKNANQSRRQLSLAAAGDGMNRTEAARIGGMERQTLRDWVHRFNTHGPDGLMDIPSPGPSSRLTTAQLVELAEIVGVPPLSVNGPRNLPTLGRAKFPTLAGVVISRWGDRSLRSWAAERLALRRERAAPLVADLEIWMRAERARLSRHSDVAKAMDYMLKRWIAFTRFLDDGQICLTNNATERALRGIALGRKSWLFAGSDRGCERAALMYTLIQAARLNEVDPQAWLADVLARINDQAIRDLAALLPWNYTPAPTSLAA</sequence>
<dbReference type="InterPro" id="IPR052344">
    <property type="entry name" value="Transposase-related"/>
</dbReference>
<dbReference type="InterPro" id="IPR039552">
    <property type="entry name" value="IS66_C"/>
</dbReference>
<dbReference type="InterPro" id="IPR004291">
    <property type="entry name" value="Transposase_IS66_central"/>
</dbReference>
<gene>
    <name evidence="3" type="ORF">CH338_00395</name>
</gene>
<comment type="caution">
    <text evidence="3">The sequence shown here is derived from an EMBL/GenBank/DDBJ whole genome shotgun (WGS) entry which is preliminary data.</text>
</comment>
<dbReference type="Pfam" id="PF03050">
    <property type="entry name" value="DDE_Tnp_IS66"/>
    <property type="match status" value="1"/>
</dbReference>
<dbReference type="Pfam" id="PF13817">
    <property type="entry name" value="DDE_Tnp_IS66_C"/>
    <property type="match status" value="1"/>
</dbReference>
<keyword evidence="4" id="KW-1185">Reference proteome</keyword>
<feature type="domain" description="Transposase IS66 central" evidence="1">
    <location>
        <begin position="138"/>
        <end position="227"/>
    </location>
</feature>
<evidence type="ECO:0000259" key="1">
    <source>
        <dbReference type="Pfam" id="PF03050"/>
    </source>
</evidence>
<proteinExistence type="predicted"/>
<organism evidence="3 4">
    <name type="scientific">Rhodoplanes elegans</name>
    <dbReference type="NCBI Taxonomy" id="29408"/>
    <lineage>
        <taxon>Bacteria</taxon>
        <taxon>Pseudomonadati</taxon>
        <taxon>Pseudomonadota</taxon>
        <taxon>Alphaproteobacteria</taxon>
        <taxon>Hyphomicrobiales</taxon>
        <taxon>Nitrobacteraceae</taxon>
        <taxon>Rhodoplanes</taxon>
    </lineage>
</organism>